<organism evidence="3 4">
    <name type="scientific">Actinocorallia herbida</name>
    <dbReference type="NCBI Taxonomy" id="58109"/>
    <lineage>
        <taxon>Bacteria</taxon>
        <taxon>Bacillati</taxon>
        <taxon>Actinomycetota</taxon>
        <taxon>Actinomycetes</taxon>
        <taxon>Streptosporangiales</taxon>
        <taxon>Thermomonosporaceae</taxon>
        <taxon>Actinocorallia</taxon>
    </lineage>
</organism>
<dbReference type="GO" id="GO:0008999">
    <property type="term" value="F:protein-N-terminal-alanine acetyltransferase activity"/>
    <property type="evidence" value="ECO:0007669"/>
    <property type="project" value="TreeGrafter"/>
</dbReference>
<dbReference type="RefSeq" id="WP_123665776.1">
    <property type="nucleotide sequence ID" value="NZ_RJKE01000001.1"/>
</dbReference>
<comment type="caution">
    <text evidence="3">The sequence shown here is derived from an EMBL/GenBank/DDBJ whole genome shotgun (WGS) entry which is preliminary data.</text>
</comment>
<evidence type="ECO:0000313" key="4">
    <source>
        <dbReference type="Proteomes" id="UP000272400"/>
    </source>
</evidence>
<gene>
    <name evidence="3" type="ORF">EDD29_3937</name>
</gene>
<feature type="domain" description="N-acetyltransferase" evidence="2">
    <location>
        <begin position="33"/>
        <end position="191"/>
    </location>
</feature>
<dbReference type="FunFam" id="3.40.630.30:FF:000047">
    <property type="entry name" value="Acetyltransferase, GNAT family"/>
    <property type="match status" value="1"/>
</dbReference>
<keyword evidence="4" id="KW-1185">Reference proteome</keyword>
<dbReference type="InterPro" id="IPR000182">
    <property type="entry name" value="GNAT_dom"/>
</dbReference>
<evidence type="ECO:0000259" key="2">
    <source>
        <dbReference type="PROSITE" id="PS51186"/>
    </source>
</evidence>
<dbReference type="PANTHER" id="PTHR43441">
    <property type="entry name" value="RIBOSOMAL-PROTEIN-SERINE ACETYLTRANSFERASE"/>
    <property type="match status" value="1"/>
</dbReference>
<evidence type="ECO:0000313" key="3">
    <source>
        <dbReference type="EMBL" id="ROO86373.1"/>
    </source>
</evidence>
<protein>
    <submittedName>
        <fullName evidence="3">RimJ/RimL family protein N-acetyltransferase</fullName>
    </submittedName>
</protein>
<dbReference type="Proteomes" id="UP000272400">
    <property type="component" value="Unassembled WGS sequence"/>
</dbReference>
<feature type="region of interest" description="Disordered" evidence="1">
    <location>
        <begin position="1"/>
        <end position="23"/>
    </location>
</feature>
<dbReference type="InterPro" id="IPR051908">
    <property type="entry name" value="Ribosomal_N-acetyltransferase"/>
</dbReference>
<dbReference type="OrthoDB" id="5191051at2"/>
<accession>A0A3N1CYL1</accession>
<dbReference type="Pfam" id="PF13302">
    <property type="entry name" value="Acetyltransf_3"/>
    <property type="match status" value="1"/>
</dbReference>
<dbReference type="InterPro" id="IPR016181">
    <property type="entry name" value="Acyl_CoA_acyltransferase"/>
</dbReference>
<proteinExistence type="predicted"/>
<dbReference type="PROSITE" id="PS51186">
    <property type="entry name" value="GNAT"/>
    <property type="match status" value="1"/>
</dbReference>
<dbReference type="Gene3D" id="3.40.630.30">
    <property type="match status" value="1"/>
</dbReference>
<reference evidence="3 4" key="1">
    <citation type="submission" date="2018-11" db="EMBL/GenBank/DDBJ databases">
        <title>Sequencing the genomes of 1000 actinobacteria strains.</title>
        <authorList>
            <person name="Klenk H.-P."/>
        </authorList>
    </citation>
    <scope>NUCLEOTIDE SEQUENCE [LARGE SCALE GENOMIC DNA]</scope>
    <source>
        <strain evidence="3 4">DSM 44254</strain>
    </source>
</reference>
<dbReference type="EMBL" id="RJKE01000001">
    <property type="protein sequence ID" value="ROO86373.1"/>
    <property type="molecule type" value="Genomic_DNA"/>
</dbReference>
<dbReference type="PANTHER" id="PTHR43441:SF2">
    <property type="entry name" value="FAMILY ACETYLTRANSFERASE, PUTATIVE (AFU_ORTHOLOGUE AFUA_7G00850)-RELATED"/>
    <property type="match status" value="1"/>
</dbReference>
<keyword evidence="3" id="KW-0808">Transferase</keyword>
<dbReference type="AlphaFoldDB" id="A0A3N1CYL1"/>
<name>A0A3N1CYL1_9ACTN</name>
<evidence type="ECO:0000256" key="1">
    <source>
        <dbReference type="SAM" id="MobiDB-lite"/>
    </source>
</evidence>
<sequence>MPLNAHGQPIGDPLPGWEPRRPPGPVVLEGTRCRVEPLDPARHAADLHAAYRSAPDDRDWTYLTAGPFATAADYRAWADGASRSADPRHYAVVATDSGQAVGTLALMRQDPAHGVIEVGGIAFSPPMRRSPLSTEAQFLLMSYVFDTLGYRRYEWKCDSLNAPSRAAAERLGFTFEGVFRQAVVYKGRNRDTAWYSLLDREWPAAKRAFRTWLAPANHTPDGRQIQPLAALRTPGTRTATEG</sequence>
<dbReference type="SUPFAM" id="SSF55729">
    <property type="entry name" value="Acyl-CoA N-acyltransferases (Nat)"/>
    <property type="match status" value="1"/>
</dbReference>
<dbReference type="GO" id="GO:1990189">
    <property type="term" value="F:protein N-terminal-serine acetyltransferase activity"/>
    <property type="evidence" value="ECO:0007669"/>
    <property type="project" value="TreeGrafter"/>
</dbReference>